<proteinExistence type="predicted"/>
<gene>
    <name evidence="2" type="ORF">ElyMa_003717200</name>
</gene>
<keyword evidence="3" id="KW-1185">Reference proteome</keyword>
<evidence type="ECO:0000313" key="2">
    <source>
        <dbReference type="EMBL" id="GFR67838.1"/>
    </source>
</evidence>
<reference evidence="2 3" key="1">
    <citation type="journal article" date="2021" name="Elife">
        <title>Chloroplast acquisition without the gene transfer in kleptoplastic sea slugs, Plakobranchus ocellatus.</title>
        <authorList>
            <person name="Maeda T."/>
            <person name="Takahashi S."/>
            <person name="Yoshida T."/>
            <person name="Shimamura S."/>
            <person name="Takaki Y."/>
            <person name="Nagai Y."/>
            <person name="Toyoda A."/>
            <person name="Suzuki Y."/>
            <person name="Arimoto A."/>
            <person name="Ishii H."/>
            <person name="Satoh N."/>
            <person name="Nishiyama T."/>
            <person name="Hasebe M."/>
            <person name="Maruyama T."/>
            <person name="Minagawa J."/>
            <person name="Obokata J."/>
            <person name="Shigenobu S."/>
        </authorList>
    </citation>
    <scope>NUCLEOTIDE SEQUENCE [LARGE SCALE GENOMIC DNA]</scope>
</reference>
<accession>A0AAV4F3B6</accession>
<feature type="region of interest" description="Disordered" evidence="1">
    <location>
        <begin position="147"/>
        <end position="185"/>
    </location>
</feature>
<feature type="region of interest" description="Disordered" evidence="1">
    <location>
        <begin position="1"/>
        <end position="37"/>
    </location>
</feature>
<evidence type="ECO:0000313" key="3">
    <source>
        <dbReference type="Proteomes" id="UP000762676"/>
    </source>
</evidence>
<dbReference type="EMBL" id="BMAT01007617">
    <property type="protein sequence ID" value="GFR67838.1"/>
    <property type="molecule type" value="Genomic_DNA"/>
</dbReference>
<dbReference type="AlphaFoldDB" id="A0AAV4F3B6"/>
<comment type="caution">
    <text evidence="2">The sequence shown here is derived from an EMBL/GenBank/DDBJ whole genome shotgun (WGS) entry which is preliminary data.</text>
</comment>
<dbReference type="Proteomes" id="UP000762676">
    <property type="component" value="Unassembled WGS sequence"/>
</dbReference>
<name>A0AAV4F3B6_9GAST</name>
<evidence type="ECO:0000256" key="1">
    <source>
        <dbReference type="SAM" id="MobiDB-lite"/>
    </source>
</evidence>
<feature type="compositionally biased region" description="Polar residues" evidence="1">
    <location>
        <begin position="171"/>
        <end position="185"/>
    </location>
</feature>
<sequence>MKPVGKAVEGGGGSGDEAGAEVKGPVSRSSLTPTPRAPVMLHRMQVYRGHSIQQLGFITASTTLLPFFSIVISCRPPLAPLANLAPQRASKRLPPTANRRFWLSLLASPRPARHFCPAASRISPSLASLPAAPRPYREIATSPTVTRIAPVPVSPPTTLRPSERLPAKVRPSNSPSDSKQRVLNS</sequence>
<protein>
    <submittedName>
        <fullName evidence="2">Uncharacterized protein</fullName>
    </submittedName>
</protein>
<organism evidence="2 3">
    <name type="scientific">Elysia marginata</name>
    <dbReference type="NCBI Taxonomy" id="1093978"/>
    <lineage>
        <taxon>Eukaryota</taxon>
        <taxon>Metazoa</taxon>
        <taxon>Spiralia</taxon>
        <taxon>Lophotrochozoa</taxon>
        <taxon>Mollusca</taxon>
        <taxon>Gastropoda</taxon>
        <taxon>Heterobranchia</taxon>
        <taxon>Euthyneura</taxon>
        <taxon>Panpulmonata</taxon>
        <taxon>Sacoglossa</taxon>
        <taxon>Placobranchoidea</taxon>
        <taxon>Plakobranchidae</taxon>
        <taxon>Elysia</taxon>
    </lineage>
</organism>